<keyword evidence="2" id="KW-1185">Reference proteome</keyword>
<evidence type="ECO:0000313" key="1">
    <source>
        <dbReference type="EMBL" id="ACB36397.1"/>
    </source>
</evidence>
<accession>B1XXS8</accession>
<dbReference type="EMBL" id="CP001013">
    <property type="protein sequence ID" value="ACB36397.1"/>
    <property type="molecule type" value="Genomic_DNA"/>
</dbReference>
<evidence type="ECO:0008006" key="3">
    <source>
        <dbReference type="Google" id="ProtNLM"/>
    </source>
</evidence>
<proteinExistence type="predicted"/>
<dbReference type="Proteomes" id="UP000001693">
    <property type="component" value="Chromosome"/>
</dbReference>
<organism evidence="1 2">
    <name type="scientific">Leptothrix cholodnii (strain ATCC 51168 / LMG 8142 / SP-6)</name>
    <name type="common">Leptothrix discophora (strain SP-6)</name>
    <dbReference type="NCBI Taxonomy" id="395495"/>
    <lineage>
        <taxon>Bacteria</taxon>
        <taxon>Pseudomonadati</taxon>
        <taxon>Pseudomonadota</taxon>
        <taxon>Betaproteobacteria</taxon>
        <taxon>Burkholderiales</taxon>
        <taxon>Sphaerotilaceae</taxon>
        <taxon>Leptothrix</taxon>
    </lineage>
</organism>
<reference evidence="1 2" key="1">
    <citation type="submission" date="2008-03" db="EMBL/GenBank/DDBJ databases">
        <title>Complete sequence of Leptothrix cholodnii SP-6.</title>
        <authorList>
            <consortium name="US DOE Joint Genome Institute"/>
            <person name="Copeland A."/>
            <person name="Lucas S."/>
            <person name="Lapidus A."/>
            <person name="Glavina del Rio T."/>
            <person name="Dalin E."/>
            <person name="Tice H."/>
            <person name="Bruce D."/>
            <person name="Goodwin L."/>
            <person name="Pitluck S."/>
            <person name="Chertkov O."/>
            <person name="Brettin T."/>
            <person name="Detter J.C."/>
            <person name="Han C."/>
            <person name="Kuske C.R."/>
            <person name="Schmutz J."/>
            <person name="Larimer F."/>
            <person name="Land M."/>
            <person name="Hauser L."/>
            <person name="Kyrpides N."/>
            <person name="Lykidis A."/>
            <person name="Emerson D."/>
            <person name="Richardson P."/>
        </authorList>
    </citation>
    <scope>NUCLEOTIDE SEQUENCE [LARGE SCALE GENOMIC DNA]</scope>
    <source>
        <strain evidence="2">ATCC 51168 / LMG 8142 / SP-6</strain>
    </source>
</reference>
<dbReference type="AlphaFoldDB" id="B1XXS8"/>
<evidence type="ECO:0000313" key="2">
    <source>
        <dbReference type="Proteomes" id="UP000001693"/>
    </source>
</evidence>
<name>B1XXS8_LEPCP</name>
<dbReference type="HOGENOM" id="CLU_852047_0_0_4"/>
<dbReference type="KEGG" id="lch:Lcho_4145"/>
<gene>
    <name evidence="1" type="ordered locus">Lcho_4145</name>
</gene>
<dbReference type="PROSITE" id="PS51257">
    <property type="entry name" value="PROKAR_LIPOPROTEIN"/>
    <property type="match status" value="1"/>
</dbReference>
<protein>
    <recommendedName>
        <fullName evidence="3">Lipoprotein</fullName>
    </recommendedName>
</protein>
<sequence length="326" mass="35373">MKSSAQFTFLAVVGVLGTLIGCDSGVRPAIAPSSEIELKVLGAKPYPDAKFGLGYAFAHGFSRVDLNGSTYRQLSPGLILRSPQTSPLPPYVVVMDQRVAPWLPESLSFLAPKHSLQVLDRASGRQIATFTLPRDGWPGDQAGKWLAGLLKPEPHADRSRQFDVSASATVHRVSPTSLLQPGEVGAKGLPVKACEEGVSAHYDANSDHGRGELRTSSWTLLMPYGLREVHCAQRAILLFGGHRQEDLEVVAINSVGTVIGRGFVRNDKIDLGHRYHFTKIVALEEASDQLIVRQAHFVAEAPVRKAAAAVYETRFSIPWSALAIPR</sequence>